<dbReference type="PANTHER" id="PTHR43132">
    <property type="entry name" value="ARSENICAL RESISTANCE OPERON REPRESSOR ARSR-RELATED"/>
    <property type="match status" value="1"/>
</dbReference>
<reference evidence="5 6" key="1">
    <citation type="submission" date="2019-01" db="EMBL/GenBank/DDBJ databases">
        <title>Insights into ecological role of a new deltaproteobacterial order Candidatus Sinidesulfobacterales (Sva0485) by metagenomics and metatranscriptomics.</title>
        <authorList>
            <person name="Tan S."/>
            <person name="Liu J."/>
            <person name="Fang Y."/>
            <person name="Hedlund B."/>
            <person name="Lian Z.-H."/>
            <person name="Huang L.-Y."/>
            <person name="Li J.-T."/>
            <person name="Huang L.-N."/>
            <person name="Li W.-J."/>
            <person name="Jiang H.-C."/>
            <person name="Dong H.-L."/>
            <person name="Shu W.-S."/>
        </authorList>
    </citation>
    <scope>NUCLEOTIDE SEQUENCE [LARGE SCALE GENOMIC DNA]</scope>
    <source>
        <strain evidence="5">AP4</strain>
    </source>
</reference>
<protein>
    <submittedName>
        <fullName evidence="5">ArsR family transcriptional regulator</fullName>
    </submittedName>
</protein>
<evidence type="ECO:0000313" key="5">
    <source>
        <dbReference type="EMBL" id="RZV37504.1"/>
    </source>
</evidence>
<evidence type="ECO:0000313" key="6">
    <source>
        <dbReference type="Proteomes" id="UP000322454"/>
    </source>
</evidence>
<accession>A0A520X8I7</accession>
<dbReference type="GO" id="GO:0003677">
    <property type="term" value="F:DNA binding"/>
    <property type="evidence" value="ECO:0007669"/>
    <property type="project" value="UniProtKB-KW"/>
</dbReference>
<dbReference type="CDD" id="cd00090">
    <property type="entry name" value="HTH_ARSR"/>
    <property type="match status" value="1"/>
</dbReference>
<dbReference type="SUPFAM" id="SSF46785">
    <property type="entry name" value="Winged helix' DNA-binding domain"/>
    <property type="match status" value="1"/>
</dbReference>
<proteinExistence type="predicted"/>
<evidence type="ECO:0000259" key="4">
    <source>
        <dbReference type="PROSITE" id="PS50987"/>
    </source>
</evidence>
<evidence type="ECO:0000256" key="2">
    <source>
        <dbReference type="ARBA" id="ARBA00023125"/>
    </source>
</evidence>
<dbReference type="Gene3D" id="1.10.10.10">
    <property type="entry name" value="Winged helix-like DNA-binding domain superfamily/Winged helix DNA-binding domain"/>
    <property type="match status" value="1"/>
</dbReference>
<dbReference type="InterPro" id="IPR001845">
    <property type="entry name" value="HTH_ArsR_DNA-bd_dom"/>
</dbReference>
<dbReference type="EMBL" id="SHMQ01000036">
    <property type="protein sequence ID" value="RZV37504.1"/>
    <property type="molecule type" value="Genomic_DNA"/>
</dbReference>
<keyword evidence="3" id="KW-0804">Transcription</keyword>
<sequence>MSITEKVSQVFKLLSDTNRVKILFSLESGSRTVSQIIEVTGMSQPLVSFHLRALREAGFIKTLRKSTFVINELCDDELINLIRKFEKYGGGNKENAVSKFPCPCE</sequence>
<dbReference type="InterPro" id="IPR011991">
    <property type="entry name" value="ArsR-like_HTH"/>
</dbReference>
<name>A0A520X8I7_9DELT</name>
<comment type="caution">
    <text evidence="5">The sequence shown here is derived from an EMBL/GenBank/DDBJ whole genome shotgun (WGS) entry which is preliminary data.</text>
</comment>
<dbReference type="AlphaFoldDB" id="A0A520X8I7"/>
<dbReference type="InterPro" id="IPR036390">
    <property type="entry name" value="WH_DNA-bd_sf"/>
</dbReference>
<feature type="domain" description="HTH arsR-type" evidence="4">
    <location>
        <begin position="1"/>
        <end position="93"/>
    </location>
</feature>
<dbReference type="PROSITE" id="PS50987">
    <property type="entry name" value="HTH_ARSR_2"/>
    <property type="match status" value="1"/>
</dbReference>
<evidence type="ECO:0000256" key="3">
    <source>
        <dbReference type="ARBA" id="ARBA00023163"/>
    </source>
</evidence>
<dbReference type="GO" id="GO:0003700">
    <property type="term" value="F:DNA-binding transcription factor activity"/>
    <property type="evidence" value="ECO:0007669"/>
    <property type="project" value="InterPro"/>
</dbReference>
<dbReference type="PRINTS" id="PR00778">
    <property type="entry name" value="HTHARSR"/>
</dbReference>
<dbReference type="InterPro" id="IPR051011">
    <property type="entry name" value="Metal_resp_trans_reg"/>
</dbReference>
<evidence type="ECO:0000256" key="1">
    <source>
        <dbReference type="ARBA" id="ARBA00023015"/>
    </source>
</evidence>
<dbReference type="SMART" id="SM00418">
    <property type="entry name" value="HTH_ARSR"/>
    <property type="match status" value="1"/>
</dbReference>
<dbReference type="PANTHER" id="PTHR43132:SF6">
    <property type="entry name" value="HTH-TYPE TRANSCRIPTIONAL REPRESSOR CZRA"/>
    <property type="match status" value="1"/>
</dbReference>
<keyword evidence="1" id="KW-0805">Transcription regulation</keyword>
<gene>
    <name evidence="5" type="ORF">EVJ48_08875</name>
</gene>
<dbReference type="NCBIfam" id="NF033788">
    <property type="entry name" value="HTH_metalloreg"/>
    <property type="match status" value="1"/>
</dbReference>
<organism evidence="5 6">
    <name type="scientific">Candidatus Acidulodesulfobacterium acidiphilum</name>
    <dbReference type="NCBI Taxonomy" id="2597224"/>
    <lineage>
        <taxon>Bacteria</taxon>
        <taxon>Deltaproteobacteria</taxon>
        <taxon>Candidatus Acidulodesulfobacterales</taxon>
        <taxon>Candidatus Acidulodesulfobacterium</taxon>
    </lineage>
</organism>
<dbReference type="Proteomes" id="UP000322454">
    <property type="component" value="Unassembled WGS sequence"/>
</dbReference>
<keyword evidence="2" id="KW-0238">DNA-binding</keyword>
<dbReference type="InterPro" id="IPR036388">
    <property type="entry name" value="WH-like_DNA-bd_sf"/>
</dbReference>
<dbReference type="Pfam" id="PF01022">
    <property type="entry name" value="HTH_5"/>
    <property type="match status" value="1"/>
</dbReference>